<feature type="active site" description="Proton acceptor" evidence="7">
    <location>
        <position position="67"/>
    </location>
</feature>
<evidence type="ECO:0000256" key="4">
    <source>
        <dbReference type="ARBA" id="ARBA00022960"/>
    </source>
</evidence>
<keyword evidence="12" id="KW-0645">Protease</keyword>
<dbReference type="SUPFAM" id="SSF56601">
    <property type="entry name" value="beta-lactamase/transpeptidase-like"/>
    <property type="match status" value="1"/>
</dbReference>
<proteinExistence type="inferred from homology"/>
<dbReference type="Pfam" id="PF00768">
    <property type="entry name" value="Peptidase_S11"/>
    <property type="match status" value="1"/>
</dbReference>
<feature type="chain" id="PRO_5038381464" evidence="10">
    <location>
        <begin position="28"/>
        <end position="360"/>
    </location>
</feature>
<evidence type="ECO:0000256" key="10">
    <source>
        <dbReference type="SAM" id="SignalP"/>
    </source>
</evidence>
<gene>
    <name evidence="12" type="ORF">IAC39_07550</name>
</gene>
<accession>A0A9D1GUR5</accession>
<dbReference type="Proteomes" id="UP000824136">
    <property type="component" value="Unassembled WGS sequence"/>
</dbReference>
<evidence type="ECO:0000256" key="8">
    <source>
        <dbReference type="PIRSR" id="PIRSR618044-2"/>
    </source>
</evidence>
<evidence type="ECO:0000256" key="1">
    <source>
        <dbReference type="ARBA" id="ARBA00007164"/>
    </source>
</evidence>
<dbReference type="InterPro" id="IPR001967">
    <property type="entry name" value="Peptidase_S11_N"/>
</dbReference>
<dbReference type="GO" id="GO:0008360">
    <property type="term" value="P:regulation of cell shape"/>
    <property type="evidence" value="ECO:0007669"/>
    <property type="project" value="UniProtKB-KW"/>
</dbReference>
<evidence type="ECO:0000313" key="13">
    <source>
        <dbReference type="Proteomes" id="UP000824136"/>
    </source>
</evidence>
<dbReference type="InterPro" id="IPR012338">
    <property type="entry name" value="Beta-lactam/transpept-like"/>
</dbReference>
<dbReference type="PRINTS" id="PR00725">
    <property type="entry name" value="DADACBPTASE1"/>
</dbReference>
<evidence type="ECO:0000256" key="3">
    <source>
        <dbReference type="ARBA" id="ARBA00022801"/>
    </source>
</evidence>
<comment type="caution">
    <text evidence="12">The sequence shown here is derived from an EMBL/GenBank/DDBJ whole genome shotgun (WGS) entry which is preliminary data.</text>
</comment>
<keyword evidence="4" id="KW-0133">Cell shape</keyword>
<evidence type="ECO:0000256" key="9">
    <source>
        <dbReference type="RuleBase" id="RU004016"/>
    </source>
</evidence>
<reference evidence="12" key="2">
    <citation type="journal article" date="2021" name="PeerJ">
        <title>Extensive microbial diversity within the chicken gut microbiome revealed by metagenomics and culture.</title>
        <authorList>
            <person name="Gilroy R."/>
            <person name="Ravi A."/>
            <person name="Getino M."/>
            <person name="Pursley I."/>
            <person name="Horton D.L."/>
            <person name="Alikhan N.F."/>
            <person name="Baker D."/>
            <person name="Gharbi K."/>
            <person name="Hall N."/>
            <person name="Watson M."/>
            <person name="Adriaenssens E.M."/>
            <person name="Foster-Nyarko E."/>
            <person name="Jarju S."/>
            <person name="Secka A."/>
            <person name="Antonio M."/>
            <person name="Oren A."/>
            <person name="Chaudhuri R.R."/>
            <person name="La Ragione R."/>
            <person name="Hildebrand F."/>
            <person name="Pallen M.J."/>
        </authorList>
    </citation>
    <scope>NUCLEOTIDE SEQUENCE</scope>
    <source>
        <strain evidence="12">CHK33-4379</strain>
    </source>
</reference>
<feature type="binding site" evidence="8">
    <location>
        <position position="230"/>
    </location>
    <ligand>
        <name>substrate</name>
    </ligand>
</feature>
<keyword evidence="2 10" id="KW-0732">Signal</keyword>
<dbReference type="EMBL" id="DVLL01000023">
    <property type="protein sequence ID" value="HIT59546.1"/>
    <property type="molecule type" value="Genomic_DNA"/>
</dbReference>
<evidence type="ECO:0000256" key="2">
    <source>
        <dbReference type="ARBA" id="ARBA00022729"/>
    </source>
</evidence>
<protein>
    <submittedName>
        <fullName evidence="12">D-alanyl-D-alanine carboxypeptidase</fullName>
    </submittedName>
</protein>
<dbReference type="PANTHER" id="PTHR21581:SF33">
    <property type="entry name" value="D-ALANYL-D-ALANINE CARBOXYPEPTIDASE DACB"/>
    <property type="match status" value="1"/>
</dbReference>
<feature type="active site" evidence="7">
    <location>
        <position position="122"/>
    </location>
</feature>
<evidence type="ECO:0000259" key="11">
    <source>
        <dbReference type="Pfam" id="PF00768"/>
    </source>
</evidence>
<reference evidence="12" key="1">
    <citation type="submission" date="2020-10" db="EMBL/GenBank/DDBJ databases">
        <authorList>
            <person name="Gilroy R."/>
        </authorList>
    </citation>
    <scope>NUCLEOTIDE SEQUENCE</scope>
    <source>
        <strain evidence="12">CHK33-4379</strain>
    </source>
</reference>
<dbReference type="GO" id="GO:0071555">
    <property type="term" value="P:cell wall organization"/>
    <property type="evidence" value="ECO:0007669"/>
    <property type="project" value="UniProtKB-KW"/>
</dbReference>
<organism evidence="12 13">
    <name type="scientific">Candidatus Faeciplasma pullistercoris</name>
    <dbReference type="NCBI Taxonomy" id="2840800"/>
    <lineage>
        <taxon>Bacteria</taxon>
        <taxon>Bacillati</taxon>
        <taxon>Bacillota</taxon>
        <taxon>Clostridia</taxon>
        <taxon>Eubacteriales</taxon>
        <taxon>Oscillospiraceae</taxon>
        <taxon>Oscillospiraceae incertae sedis</taxon>
        <taxon>Candidatus Faeciplasma</taxon>
    </lineage>
</organism>
<dbReference type="PANTHER" id="PTHR21581">
    <property type="entry name" value="D-ALANYL-D-ALANINE CARBOXYPEPTIDASE"/>
    <property type="match status" value="1"/>
</dbReference>
<dbReference type="InterPro" id="IPR018044">
    <property type="entry name" value="Peptidase_S11"/>
</dbReference>
<keyword evidence="6" id="KW-0961">Cell wall biogenesis/degradation</keyword>
<dbReference type="GO" id="GO:0009252">
    <property type="term" value="P:peptidoglycan biosynthetic process"/>
    <property type="evidence" value="ECO:0007669"/>
    <property type="project" value="UniProtKB-KW"/>
</dbReference>
<evidence type="ECO:0000256" key="7">
    <source>
        <dbReference type="PIRSR" id="PIRSR618044-1"/>
    </source>
</evidence>
<keyword evidence="5" id="KW-0573">Peptidoglycan synthesis</keyword>
<dbReference type="Gene3D" id="3.40.710.10">
    <property type="entry name" value="DD-peptidase/beta-lactamase superfamily"/>
    <property type="match status" value="1"/>
</dbReference>
<feature type="active site" description="Proton acceptor" evidence="7">
    <location>
        <position position="70"/>
    </location>
</feature>
<feature type="domain" description="Peptidase S11 D-alanyl-D-alanine carboxypeptidase A N-terminal" evidence="11">
    <location>
        <begin position="33"/>
        <end position="260"/>
    </location>
</feature>
<feature type="signal peptide" evidence="10">
    <location>
        <begin position="1"/>
        <end position="27"/>
    </location>
</feature>
<dbReference type="GO" id="GO:0009002">
    <property type="term" value="F:serine-type D-Ala-D-Ala carboxypeptidase activity"/>
    <property type="evidence" value="ECO:0007669"/>
    <property type="project" value="InterPro"/>
</dbReference>
<dbReference type="GO" id="GO:0006508">
    <property type="term" value="P:proteolysis"/>
    <property type="evidence" value="ECO:0007669"/>
    <property type="project" value="InterPro"/>
</dbReference>
<keyword evidence="12" id="KW-0121">Carboxypeptidase</keyword>
<evidence type="ECO:0000256" key="5">
    <source>
        <dbReference type="ARBA" id="ARBA00022984"/>
    </source>
</evidence>
<comment type="similarity">
    <text evidence="1 9">Belongs to the peptidase S11 family.</text>
</comment>
<evidence type="ECO:0000256" key="6">
    <source>
        <dbReference type="ARBA" id="ARBA00023316"/>
    </source>
</evidence>
<dbReference type="PROSITE" id="PS51257">
    <property type="entry name" value="PROKAR_LIPOPROTEIN"/>
    <property type="match status" value="1"/>
</dbReference>
<keyword evidence="3" id="KW-0378">Hydrolase</keyword>
<name>A0A9D1GUR5_9FIRM</name>
<sequence length="360" mass="39704">MDNVKRYTLCLICLLVMASCLCIRARAAETAGPSGPATAAKSAILIDASTRRPLYEKNSDERLQMASTTKIMTTLLTIEAGELDEFFEINYDDIKTEGSSMGLKPGDIVSRRILAYGMMLPSGNDAANAAAISVGGSIEDFVAMMNERADSMGLTDTNFVTPSGLDDYTDCHYSTARDMAMLAAEALENETFRQICGTRSICLESGNGEEIWLSNTNRLLDYCDGIIGVKTGFTDKAKRCLVSACERDGVTLICVTLNDPNDWLDHSNLYDYAFGLYESRSFEGVSLQIPGIISQELFQIESEDFCLPLTEEDYDRVKRVIIAPRFVYPPYDDGKQVGSVLYTLDGRTLAQKELVLRRGE</sequence>
<evidence type="ECO:0000313" key="12">
    <source>
        <dbReference type="EMBL" id="HIT59546.1"/>
    </source>
</evidence>
<dbReference type="AlphaFoldDB" id="A0A9D1GUR5"/>